<feature type="compositionally biased region" description="Pro residues" evidence="1">
    <location>
        <begin position="620"/>
        <end position="631"/>
    </location>
</feature>
<feature type="compositionally biased region" description="Polar residues" evidence="1">
    <location>
        <begin position="392"/>
        <end position="424"/>
    </location>
</feature>
<keyword evidence="3" id="KW-1185">Reference proteome</keyword>
<feature type="compositionally biased region" description="Low complexity" evidence="1">
    <location>
        <begin position="874"/>
        <end position="887"/>
    </location>
</feature>
<reference evidence="3" key="1">
    <citation type="journal article" date="2014" name="Proc. Natl. Acad. Sci. U.S.A.">
        <title>Extensive sampling of basidiomycete genomes demonstrates inadequacy of the white-rot/brown-rot paradigm for wood decay fungi.</title>
        <authorList>
            <person name="Riley R."/>
            <person name="Salamov A.A."/>
            <person name="Brown D.W."/>
            <person name="Nagy L.G."/>
            <person name="Floudas D."/>
            <person name="Held B.W."/>
            <person name="Levasseur A."/>
            <person name="Lombard V."/>
            <person name="Morin E."/>
            <person name="Otillar R."/>
            <person name="Lindquist E.A."/>
            <person name="Sun H."/>
            <person name="LaButti K.M."/>
            <person name="Schmutz J."/>
            <person name="Jabbour D."/>
            <person name="Luo H."/>
            <person name="Baker S.E."/>
            <person name="Pisabarro A.G."/>
            <person name="Walton J.D."/>
            <person name="Blanchette R.A."/>
            <person name="Henrissat B."/>
            <person name="Martin F."/>
            <person name="Cullen D."/>
            <person name="Hibbett D.S."/>
            <person name="Grigoriev I.V."/>
        </authorList>
    </citation>
    <scope>NUCLEOTIDE SEQUENCE [LARGE SCALE GENOMIC DNA]</scope>
    <source>
        <strain evidence="3">FD-172 SS1</strain>
    </source>
</reference>
<feature type="compositionally biased region" description="Low complexity" evidence="1">
    <location>
        <begin position="157"/>
        <end position="170"/>
    </location>
</feature>
<feature type="compositionally biased region" description="Low complexity" evidence="1">
    <location>
        <begin position="254"/>
        <end position="281"/>
    </location>
</feature>
<evidence type="ECO:0000313" key="3">
    <source>
        <dbReference type="Proteomes" id="UP000027195"/>
    </source>
</evidence>
<dbReference type="InParanoid" id="A0A067M2F6"/>
<dbReference type="Proteomes" id="UP000027195">
    <property type="component" value="Unassembled WGS sequence"/>
</dbReference>
<feature type="region of interest" description="Disordered" evidence="1">
    <location>
        <begin position="450"/>
        <end position="494"/>
    </location>
</feature>
<name>A0A067M2F6_BOTB1</name>
<feature type="region of interest" description="Disordered" evidence="1">
    <location>
        <begin position="550"/>
        <end position="652"/>
    </location>
</feature>
<dbReference type="OrthoDB" id="3254002at2759"/>
<dbReference type="STRING" id="930990.A0A067M2F6"/>
<organism evidence="2 3">
    <name type="scientific">Botryobasidium botryosum (strain FD-172 SS1)</name>
    <dbReference type="NCBI Taxonomy" id="930990"/>
    <lineage>
        <taxon>Eukaryota</taxon>
        <taxon>Fungi</taxon>
        <taxon>Dikarya</taxon>
        <taxon>Basidiomycota</taxon>
        <taxon>Agaricomycotina</taxon>
        <taxon>Agaricomycetes</taxon>
        <taxon>Cantharellales</taxon>
        <taxon>Botryobasidiaceae</taxon>
        <taxon>Botryobasidium</taxon>
    </lineage>
</organism>
<feature type="region of interest" description="Disordered" evidence="1">
    <location>
        <begin position="368"/>
        <end position="424"/>
    </location>
</feature>
<feature type="compositionally biased region" description="Pro residues" evidence="1">
    <location>
        <begin position="768"/>
        <end position="779"/>
    </location>
</feature>
<feature type="compositionally biased region" description="Polar residues" evidence="1">
    <location>
        <begin position="888"/>
        <end position="897"/>
    </location>
</feature>
<protein>
    <submittedName>
        <fullName evidence="2">Uncharacterized protein</fullName>
    </submittedName>
</protein>
<gene>
    <name evidence="2" type="ORF">BOTBODRAFT_556661</name>
</gene>
<dbReference type="HOGENOM" id="CLU_292721_0_0_1"/>
<feature type="compositionally biased region" description="Low complexity" evidence="1">
    <location>
        <begin position="632"/>
        <end position="648"/>
    </location>
</feature>
<dbReference type="AlphaFoldDB" id="A0A067M2F6"/>
<proteinExistence type="predicted"/>
<evidence type="ECO:0000256" key="1">
    <source>
        <dbReference type="SAM" id="MobiDB-lite"/>
    </source>
</evidence>
<feature type="compositionally biased region" description="Polar residues" evidence="1">
    <location>
        <begin position="451"/>
        <end position="494"/>
    </location>
</feature>
<feature type="region of interest" description="Disordered" evidence="1">
    <location>
        <begin position="229"/>
        <end position="353"/>
    </location>
</feature>
<feature type="compositionally biased region" description="Polar residues" evidence="1">
    <location>
        <begin position="564"/>
        <end position="579"/>
    </location>
</feature>
<feature type="region of interest" description="Disordered" evidence="1">
    <location>
        <begin position="751"/>
        <end position="920"/>
    </location>
</feature>
<feature type="compositionally biased region" description="Polar residues" evidence="1">
    <location>
        <begin position="586"/>
        <end position="604"/>
    </location>
</feature>
<sequence length="1040" mass="110047">MQTKARIWSQHPSTTTATIDGSYNGSAIQNRNGLDPGLRDLLAQAAQSNYTGAVVPATGPIDFGARHQQILAAKQQLERLLLINYQQAEISGVQMPVPSLPIAQPVAAPQFNPGAVHQNFGPMQYMPYSQPMAPAFVGHMPMQQHQEPPQARIDELPSPSTRSSRNSSTSETPGVAPSQPWGSTAVPMQSAWINTARPQQAFNYQASHAASAINRPSTQFQPQNIASHIKNTPINPFPHRATQSQYNETPPMPEQQSTMMQQQSHHLSSAAAGSTSRASISVSAHTNSAHTHPGGTQAAPNGFAPSQSNRQAVRPLPRSGANSPSIHKPGSLPHNPAASHKPAAQGSSSLQGVFGFNQGQARTLVAAGNTAPSNLPSPVVPPPLPPSNPSVQRSTTGIQGSSETVNSLNASTNSKPRGSNMPTRSFPGQPSQMFIPPATSDPIPSVLRSAAGTQASSQAVNSQNIGTSSKPGGNSIPPSSFTGQPTQASIPVPTPQATFSEMMSRGQLLQRNIPFDANQQNVIANSSGDPTPRVLAGRAIQPTAQAWAPHLHVPTPLPSPTPLAGQTSTLYQPSHSQTPIHPLFQSAATTQVSQPSQPDKQPTSGGLPPPQARVLQSPLQPHPQPQRPPQPLQQQQPAQSTAQPSSASINDIPLIIPPMGYLTEEMLGERVPHTASAKFIARDFLTALGFDLSALGKRKRGEQDQANVASPVALGPTSLPISAPDSAAPAHPVNMDIQPVTTLPVGTAPPTSTISGANVDHPPTIASPQPPTPVQPLPSLPIDHSEAPVPSIPALPQTTHDEPRSAMPLSSPPATPVVSPKSGSAATPPPRIPLFLEESPGPLEQDVETEFSQLDLDGGQGLNADEAPDDVPVASGSGSSHMAASGSNPGSSRNATTSERDAPRFLPNGRRLNSSTNPSPYPQRGWVAYVAVPPLKRRKRATKDIVKIPDEGPVDAKLKGWTKRLRLHPCEWTGCAAVLDSIERLERHILKNHVEVDHRKCEWNGHAFGPVFSKSELMKHVVDRHTRAKLVLNQDPLLIS</sequence>
<accession>A0A067M2F6</accession>
<dbReference type="EMBL" id="KL198085">
    <property type="protein sequence ID" value="KDQ08870.1"/>
    <property type="molecule type" value="Genomic_DNA"/>
</dbReference>
<feature type="region of interest" description="Disordered" evidence="1">
    <location>
        <begin position="142"/>
        <end position="183"/>
    </location>
</feature>
<feature type="compositionally biased region" description="Pro residues" evidence="1">
    <location>
        <begin position="378"/>
        <end position="388"/>
    </location>
</feature>
<evidence type="ECO:0000313" key="2">
    <source>
        <dbReference type="EMBL" id="KDQ08870.1"/>
    </source>
</evidence>